<feature type="domain" description="Nrap protein" evidence="8">
    <location>
        <begin position="368"/>
        <end position="508"/>
    </location>
</feature>
<dbReference type="InterPro" id="IPR035371">
    <property type="entry name" value="Nrap_D6"/>
</dbReference>
<dbReference type="Pfam" id="PF17406">
    <property type="entry name" value="Nrap_D5"/>
    <property type="match status" value="1"/>
</dbReference>
<evidence type="ECO:0000313" key="13">
    <source>
        <dbReference type="Proteomes" id="UP000504637"/>
    </source>
</evidence>
<feature type="domain" description="Nrap protein" evidence="11">
    <location>
        <begin position="870"/>
        <end position="1026"/>
    </location>
</feature>
<dbReference type="Pfam" id="PF17403">
    <property type="entry name" value="Nrap_D2"/>
    <property type="match status" value="1"/>
</dbReference>
<dbReference type="GO" id="GO:0006409">
    <property type="term" value="P:tRNA export from nucleus"/>
    <property type="evidence" value="ECO:0007669"/>
    <property type="project" value="TreeGrafter"/>
</dbReference>
<dbReference type="InterPro" id="IPR035367">
    <property type="entry name" value="Nrap_D2"/>
</dbReference>
<dbReference type="Gene3D" id="1.10.1410.10">
    <property type="match status" value="1"/>
</dbReference>
<feature type="domain" description="Nrap protein" evidence="10">
    <location>
        <begin position="682"/>
        <end position="868"/>
    </location>
</feature>
<proteinExistence type="inferred from homology"/>
<dbReference type="InterPro" id="IPR035370">
    <property type="entry name" value="Nrap_D5"/>
</dbReference>
<dbReference type="InterPro" id="IPR035369">
    <property type="entry name" value="Nrap_D4"/>
</dbReference>
<reference evidence="14" key="2">
    <citation type="submission" date="2020-04" db="EMBL/GenBank/DDBJ databases">
        <authorList>
            <consortium name="NCBI Genome Project"/>
        </authorList>
    </citation>
    <scope>NUCLEOTIDE SEQUENCE</scope>
    <source>
        <strain evidence="14">CBS 342.82</strain>
    </source>
</reference>
<comment type="subcellular location">
    <subcellularLocation>
        <location evidence="1 5">Nucleus</location>
        <location evidence="1 5">Nucleolus</location>
    </subcellularLocation>
</comment>
<feature type="compositionally biased region" description="Polar residues" evidence="6">
    <location>
        <begin position="67"/>
        <end position="78"/>
    </location>
</feature>
<evidence type="ECO:0000259" key="12">
    <source>
        <dbReference type="Pfam" id="PF17407"/>
    </source>
</evidence>
<dbReference type="Pfam" id="PF03813">
    <property type="entry name" value="Nrap"/>
    <property type="match status" value="1"/>
</dbReference>
<keyword evidence="5" id="KW-0690">Ribosome biogenesis</keyword>
<feature type="domain" description="Nrap protein" evidence="9">
    <location>
        <begin position="514"/>
        <end position="660"/>
    </location>
</feature>
<evidence type="ECO:0000256" key="5">
    <source>
        <dbReference type="RuleBase" id="RU364032"/>
    </source>
</evidence>
<evidence type="ECO:0000256" key="4">
    <source>
        <dbReference type="ARBA" id="ARBA00023242"/>
    </source>
</evidence>
<dbReference type="GO" id="GO:0034456">
    <property type="term" value="C:UTP-C complex"/>
    <property type="evidence" value="ECO:0007669"/>
    <property type="project" value="TreeGrafter"/>
</dbReference>
<dbReference type="InterPro" id="IPR035082">
    <property type="entry name" value="Nrap_D1"/>
</dbReference>
<dbReference type="GO" id="GO:0032040">
    <property type="term" value="C:small-subunit processome"/>
    <property type="evidence" value="ECO:0007669"/>
    <property type="project" value="TreeGrafter"/>
</dbReference>
<keyword evidence="4 5" id="KW-0539">Nucleus</keyword>
<dbReference type="Pfam" id="PF17405">
    <property type="entry name" value="Nrap_D4"/>
    <property type="match status" value="1"/>
</dbReference>
<evidence type="ECO:0000259" key="8">
    <source>
        <dbReference type="Pfam" id="PF17403"/>
    </source>
</evidence>
<evidence type="ECO:0000256" key="1">
    <source>
        <dbReference type="ARBA" id="ARBA00004604"/>
    </source>
</evidence>
<dbReference type="PANTHER" id="PTHR17972">
    <property type="entry name" value="NUCLEOLAR RNA-ASSOCIATED PROTEIN"/>
    <property type="match status" value="1"/>
</dbReference>
<dbReference type="Proteomes" id="UP000504637">
    <property type="component" value="Unplaced"/>
</dbReference>
<reference evidence="14" key="3">
    <citation type="submission" date="2025-08" db="UniProtKB">
        <authorList>
            <consortium name="RefSeq"/>
        </authorList>
    </citation>
    <scope>IDENTIFICATION</scope>
    <source>
        <strain evidence="14">CBS 342.82</strain>
    </source>
</reference>
<keyword evidence="5" id="KW-0698">rRNA processing</keyword>
<dbReference type="Pfam" id="PF17404">
    <property type="entry name" value="Nrap_D3"/>
    <property type="match status" value="1"/>
</dbReference>
<protein>
    <recommendedName>
        <fullName evidence="5">U3 small nucleolar RNA-associated protein 22</fullName>
    </recommendedName>
</protein>
<dbReference type="OrthoDB" id="10251401at2759"/>
<gene>
    <name evidence="14" type="ORF">K489DRAFT_377591</name>
</gene>
<evidence type="ECO:0000256" key="2">
    <source>
        <dbReference type="ARBA" id="ARBA00006674"/>
    </source>
</evidence>
<feature type="compositionally biased region" description="Acidic residues" evidence="6">
    <location>
        <begin position="1147"/>
        <end position="1158"/>
    </location>
</feature>
<accession>A0A6J3MDX3</accession>
<evidence type="ECO:0000259" key="9">
    <source>
        <dbReference type="Pfam" id="PF17404"/>
    </source>
</evidence>
<evidence type="ECO:0000259" key="11">
    <source>
        <dbReference type="Pfam" id="PF17406"/>
    </source>
</evidence>
<comment type="similarity">
    <text evidence="2 5">Belongs to the NRAP family.</text>
</comment>
<dbReference type="PANTHER" id="PTHR17972:SF0">
    <property type="entry name" value="NUCLEOLAR PROTEIN 6"/>
    <property type="match status" value="1"/>
</dbReference>
<dbReference type="AlphaFoldDB" id="A0A6J3MDX3"/>
<evidence type="ECO:0000256" key="6">
    <source>
        <dbReference type="SAM" id="MobiDB-lite"/>
    </source>
</evidence>
<feature type="domain" description="Nrap protein" evidence="12">
    <location>
        <begin position="1030"/>
        <end position="1183"/>
    </location>
</feature>
<dbReference type="InterPro" id="IPR005554">
    <property type="entry name" value="NOL6/Upt22"/>
</dbReference>
<keyword evidence="13" id="KW-1185">Reference proteome</keyword>
<dbReference type="RefSeq" id="XP_033462088.1">
    <property type="nucleotide sequence ID" value="XM_033604188.1"/>
</dbReference>
<sequence length="1188" mass="130698">MAHPNVKRRKIAHTPSSDADDRDNDSFASFSDEEETPSYGASRARATNGDVRQKELGDSRGSGKSGTGSAPVTATKTKAANGEMAHSKPAQSRTKKPSSSMEQNMLASGTFKSNAFRMQVDELLGQIRPKSGKLQKAAEKALHALKNTIEQIPSTKSMALEEAERGLLKHKVAIPFPDPRPPKDAKYKFTYEKPVNINIVGSFALKTTPRSTDGIEVDMIVTIPAGVFEEKDFLNYRYFYKRAYYLACIANALKASHKQDYQLRFKLFRDDSLKPILVVSPLDPASSDQAPALRWQINIIPCVAQDQFASEKLGLQRNCIRSLDTSTENTSVTAALPTPFYNSSLRADMLMTSMLKLVHTAKKNCEDFTDTCLLGATWLRQRGFGSSVSNGGFGNFEWAAMLALCLQGGGPNNKPLLSNGYSSYQLFKALLQLFVVKDFSKQPLIIGLTNETPKSLHNSPVVWDGEHAHNLLYKMQQWSYKLLRYEAKTTLMVLGDQIHDGFEATFIQRIQEPLLRFDHVLQLPLESLLGPDRAADERKSFEKLNKILIQGLGDRVNQLSITTSASGSWTLGSSRPQVARTAQVTIGVIVNQSTVDRIVDHGPSAEHKAEAAAFRDFWGEKAELRRFKDGSILESLVWSSPSAGVPIVEQIVRHLLHRHISPEAANAIVVLGHSFAKYLRGGTDISSFAPVMESFKRLEHDIRSIDDLPLSIREIAPADSQLRYASVEFPASNKIAQRMRPADIVLQFEGSARWPDDLVAIQRTKIAFLLKLQDSLNSGVDSLTSRVGLENEGQEVLNQGFLDITYDQVTTFRLRIHHDREQTLFQHQLKDKSSDPKTREIAATGLAKYKRDNIKVPAHTQAIVRLCTRHAALSGAIRLTKRWFASHLLTHHIAEEIIELLVAHTFTRPWPYQAPTSVQSAFLRTLSWISRWDWRLDPLVVDLSDTNELQPATVQSITTRFEAWRKLDPSLNRIALFVATNLDPDGNTYSDGRPATVVAARMTALAKAACAEISSQQLALALPSLFSSPLADFDFALHLDRRACGGGDANAGPASGGAGFKNLELAALDDTDSLGHDPARDLLLELEEVFGSAVVFFRGGDAAVGAGRFALAGLWRPQTARRGWKVNLAYSTIPLAGPPAAAAGAGTEDDGGGEEEGEAQAAINKSAMLAEMVRIGGDLIEKVDVHGH</sequence>
<feature type="domain" description="Nrap protein" evidence="7">
    <location>
        <begin position="217"/>
        <end position="363"/>
    </location>
</feature>
<keyword evidence="3 5" id="KW-0694">RNA-binding</keyword>
<feature type="region of interest" description="Disordered" evidence="6">
    <location>
        <begin position="1139"/>
        <end position="1159"/>
    </location>
</feature>
<dbReference type="GO" id="GO:0032545">
    <property type="term" value="C:CURI complex"/>
    <property type="evidence" value="ECO:0007669"/>
    <property type="project" value="TreeGrafter"/>
</dbReference>
<organism evidence="14">
    <name type="scientific">Dissoconium aciculare CBS 342.82</name>
    <dbReference type="NCBI Taxonomy" id="1314786"/>
    <lineage>
        <taxon>Eukaryota</taxon>
        <taxon>Fungi</taxon>
        <taxon>Dikarya</taxon>
        <taxon>Ascomycota</taxon>
        <taxon>Pezizomycotina</taxon>
        <taxon>Dothideomycetes</taxon>
        <taxon>Dothideomycetidae</taxon>
        <taxon>Mycosphaerellales</taxon>
        <taxon>Dissoconiaceae</taxon>
        <taxon>Dissoconium</taxon>
    </lineage>
</organism>
<evidence type="ECO:0000259" key="10">
    <source>
        <dbReference type="Pfam" id="PF17405"/>
    </source>
</evidence>
<keyword evidence="5" id="KW-0687">Ribonucleoprotein</keyword>
<name>A0A6J3MDX3_9PEZI</name>
<dbReference type="Pfam" id="PF17407">
    <property type="entry name" value="Nrap_D6"/>
    <property type="match status" value="1"/>
</dbReference>
<evidence type="ECO:0000256" key="3">
    <source>
        <dbReference type="ARBA" id="ARBA00022884"/>
    </source>
</evidence>
<dbReference type="Gene3D" id="3.30.70.3030">
    <property type="match status" value="1"/>
</dbReference>
<dbReference type="InterPro" id="IPR035368">
    <property type="entry name" value="Nrap_D3"/>
</dbReference>
<feature type="region of interest" description="Disordered" evidence="6">
    <location>
        <begin position="1"/>
        <end position="103"/>
    </location>
</feature>
<evidence type="ECO:0000313" key="14">
    <source>
        <dbReference type="RefSeq" id="XP_033462088.1"/>
    </source>
</evidence>
<dbReference type="GeneID" id="54361988"/>
<reference evidence="14" key="1">
    <citation type="submission" date="2020-01" db="EMBL/GenBank/DDBJ databases">
        <authorList>
            <consortium name="DOE Joint Genome Institute"/>
            <person name="Haridas S."/>
            <person name="Albert R."/>
            <person name="Binder M."/>
            <person name="Bloem J."/>
            <person name="Labutti K."/>
            <person name="Salamov A."/>
            <person name="Andreopoulos B."/>
            <person name="Baker S.E."/>
            <person name="Barry K."/>
            <person name="Bills G."/>
            <person name="Bluhm B.H."/>
            <person name="Cannon C."/>
            <person name="Castanera R."/>
            <person name="Culley D.E."/>
            <person name="Daum C."/>
            <person name="Ezra D."/>
            <person name="Gonzalez J.B."/>
            <person name="Henrissat B."/>
            <person name="Kuo A."/>
            <person name="Liang C."/>
            <person name="Lipzen A."/>
            <person name="Lutzoni F."/>
            <person name="Magnuson J."/>
            <person name="Mondo S."/>
            <person name="Nolan M."/>
            <person name="Ohm R."/>
            <person name="Pangilinan J."/>
            <person name="Park H.-J."/>
            <person name="Ramirez L."/>
            <person name="Alfaro M."/>
            <person name="Sun H."/>
            <person name="Tritt A."/>
            <person name="Yoshinaga Y."/>
            <person name="Zwiers L.-H."/>
            <person name="Turgeon B.G."/>
            <person name="Goodwin S.B."/>
            <person name="Spatafora J.W."/>
            <person name="Crous P.W."/>
            <person name="Grigoriev I.V."/>
        </authorList>
    </citation>
    <scope>NUCLEOTIDE SEQUENCE</scope>
    <source>
        <strain evidence="14">CBS 342.82</strain>
    </source>
</reference>
<dbReference type="GO" id="GO:0003723">
    <property type="term" value="F:RNA binding"/>
    <property type="evidence" value="ECO:0007669"/>
    <property type="project" value="UniProtKB-KW"/>
</dbReference>
<feature type="compositionally biased region" description="Basic residues" evidence="6">
    <location>
        <begin position="1"/>
        <end position="12"/>
    </location>
</feature>
<dbReference type="GO" id="GO:0006364">
    <property type="term" value="P:rRNA processing"/>
    <property type="evidence" value="ECO:0007669"/>
    <property type="project" value="UniProtKB-KW"/>
</dbReference>
<evidence type="ECO:0000259" key="7">
    <source>
        <dbReference type="Pfam" id="PF03813"/>
    </source>
</evidence>
<feature type="compositionally biased region" description="Polar residues" evidence="6">
    <location>
        <begin position="89"/>
        <end position="103"/>
    </location>
</feature>